<dbReference type="Gene3D" id="3.40.50.970">
    <property type="match status" value="2"/>
</dbReference>
<keyword evidence="2 7" id="KW-0808">Transferase</keyword>
<name>A0A7V7NVG1_9VIBR</name>
<dbReference type="Pfam" id="PF16582">
    <property type="entry name" value="TPP_enzyme_M_2"/>
    <property type="match status" value="1"/>
</dbReference>
<evidence type="ECO:0000256" key="4">
    <source>
        <dbReference type="ARBA" id="ARBA00022842"/>
    </source>
</evidence>
<dbReference type="EMBL" id="VZPX01000012">
    <property type="protein sequence ID" value="KAB0480801.1"/>
    <property type="molecule type" value="Genomic_DNA"/>
</dbReference>
<dbReference type="RefSeq" id="WP_137407327.1">
    <property type="nucleotide sequence ID" value="NZ_AP025465.1"/>
</dbReference>
<dbReference type="GO" id="GO:0030976">
    <property type="term" value="F:thiamine pyrophosphate binding"/>
    <property type="evidence" value="ECO:0007669"/>
    <property type="project" value="UniProtKB-UniRule"/>
</dbReference>
<evidence type="ECO:0000256" key="6">
    <source>
        <dbReference type="ARBA" id="ARBA00023211"/>
    </source>
</evidence>
<evidence type="ECO:0000256" key="1">
    <source>
        <dbReference type="ARBA" id="ARBA00022428"/>
    </source>
</evidence>
<dbReference type="GO" id="GO:0000287">
    <property type="term" value="F:magnesium ion binding"/>
    <property type="evidence" value="ECO:0007669"/>
    <property type="project" value="UniProtKB-UniRule"/>
</dbReference>
<protein>
    <recommendedName>
        <fullName evidence="7">2-succinyl-5-enolpyruvyl-6-hydroxy-3-cyclohexene-1-carboxylate synthase</fullName>
        <shortName evidence="7">SEPHCHC synthase</shortName>
        <ecNumber evidence="7">2.2.1.9</ecNumber>
    </recommendedName>
    <alternativeName>
        <fullName evidence="7">Menaquinone biosynthesis protein MenD</fullName>
    </alternativeName>
</protein>
<reference evidence="10 11" key="1">
    <citation type="submission" date="2019-09" db="EMBL/GenBank/DDBJ databases">
        <title>Draft genome sequences of 48 bacterial type strains from the CCUG.</title>
        <authorList>
            <person name="Tunovic T."/>
            <person name="Pineiro-Iglesias B."/>
            <person name="Unosson C."/>
            <person name="Inganas E."/>
            <person name="Ohlen M."/>
            <person name="Cardew S."/>
            <person name="Jensie-Markopoulos S."/>
            <person name="Salva-Serra F."/>
            <person name="Jaen-Luchoro D."/>
            <person name="Karlsson R."/>
            <person name="Svensson-Stadler L."/>
            <person name="Chun J."/>
            <person name="Moore E."/>
        </authorList>
    </citation>
    <scope>NUCLEOTIDE SEQUENCE [LARGE SCALE GENOMIC DNA]</scope>
    <source>
        <strain evidence="10 11">CCUG 48643</strain>
    </source>
</reference>
<comment type="cofactor">
    <cofactor evidence="7">
        <name>Mg(2+)</name>
        <dbReference type="ChEBI" id="CHEBI:18420"/>
    </cofactor>
    <cofactor evidence="7">
        <name>Mn(2+)</name>
        <dbReference type="ChEBI" id="CHEBI:29035"/>
    </cofactor>
</comment>
<keyword evidence="1 7" id="KW-0474">Menaquinone biosynthesis</keyword>
<dbReference type="UniPathway" id="UPA00079"/>
<dbReference type="GO" id="GO:0030145">
    <property type="term" value="F:manganese ion binding"/>
    <property type="evidence" value="ECO:0007669"/>
    <property type="project" value="UniProtKB-UniRule"/>
</dbReference>
<dbReference type="InterPro" id="IPR029061">
    <property type="entry name" value="THDP-binding"/>
</dbReference>
<comment type="caution">
    <text evidence="10">The sequence shown here is derived from an EMBL/GenBank/DDBJ whole genome shotgun (WGS) entry which is preliminary data.</text>
</comment>
<keyword evidence="6 7" id="KW-0464">Manganese</keyword>
<dbReference type="InterPro" id="IPR012001">
    <property type="entry name" value="Thiamin_PyroP_enz_TPP-bd_dom"/>
</dbReference>
<dbReference type="PIRSF" id="PIRSF004983">
    <property type="entry name" value="MenD"/>
    <property type="match status" value="1"/>
</dbReference>
<evidence type="ECO:0000259" key="9">
    <source>
        <dbReference type="Pfam" id="PF16582"/>
    </source>
</evidence>
<dbReference type="NCBIfam" id="TIGR00173">
    <property type="entry name" value="menD"/>
    <property type="match status" value="1"/>
</dbReference>
<dbReference type="PANTHER" id="PTHR42916">
    <property type="entry name" value="2-SUCCINYL-5-ENOLPYRUVYL-6-HYDROXY-3-CYCLOHEXENE-1-CARBOXYLATE SYNTHASE"/>
    <property type="match status" value="1"/>
</dbReference>
<dbReference type="SUPFAM" id="SSF52467">
    <property type="entry name" value="DHS-like NAD/FAD-binding domain"/>
    <property type="match status" value="1"/>
</dbReference>
<dbReference type="CDD" id="cd07037">
    <property type="entry name" value="TPP_PYR_MenD"/>
    <property type="match status" value="1"/>
</dbReference>
<comment type="pathway">
    <text evidence="7">Quinol/quinone metabolism; 1,4-dihydroxy-2-naphthoate biosynthesis; 1,4-dihydroxy-2-naphthoate from chorismate: step 2/7.</text>
</comment>
<keyword evidence="3 7" id="KW-0479">Metal-binding</keyword>
<dbReference type="InterPro" id="IPR032264">
    <property type="entry name" value="MenD_middle"/>
</dbReference>
<comment type="pathway">
    <text evidence="7">Quinol/quinone metabolism; menaquinone biosynthesis.</text>
</comment>
<sequence>MSHDQAVLNRVWCNTLLEELVRSGVEHVCIAPGSRSTPLTLEAEANSKLTLHTHFDERGLGFLALGLAKASNKPVAVIVTSGTAVANLLPATAESGLTREKLILLTSDRPIDLVDCGANQAIQQQGIFSSHVETALNLPSPTTQVSLNWLLTSVDNALAKQRSVGGAIHINCPFPEPLYSANSAEMYADYTKSVAAWRASTSLYSNTYLPSHLNAQPVSASDYVARKGAVIIGSIENEAAIKAKQFASALGWPVLCDPQSGVSSDWKHYDLWLQSDTAKAQLSQCDFIIQFGERIVSKRLNHWVKGQAATFCSSQYIVVSPDAHRINQDHLPQTHIVADIEYWLSEQHLPTLLGEHAGWAAPLAEVANTVQQLALAQISNNDQLTELSVAVDLSSRLKGRGLFVGNSLMVRLVDMLSSISATQVYSNRGASGIDGLVATAAGVIKANQNPLMMLIGDTSLLYDLNSLALLTHNTTPMVIVVTNNDGGAIFDLLPVPEQQKQSLYQMPHGFSFEHAAAQFKLDYAAPETLNCYQTLIEKHFEQGQGTLLVEVKTPPEQASTLLKQFSSMLTEALA</sequence>
<keyword evidence="4 7" id="KW-0460">Magnesium</keyword>
<gene>
    <name evidence="7" type="primary">menD</name>
    <name evidence="10" type="ORF">F7Q91_08085</name>
</gene>
<comment type="function">
    <text evidence="7">Catalyzes the thiamine diphosphate-dependent decarboxylation of 2-oxoglutarate and the subsequent addition of the resulting succinic semialdehyde-thiamine pyrophosphate anion to isochorismate to yield 2-succinyl-5-enolpyruvyl-6-hydroxy-3-cyclohexene-1-carboxylate (SEPHCHC).</text>
</comment>
<accession>A0A7V7NVG1</accession>
<dbReference type="GO" id="GO:0009234">
    <property type="term" value="P:menaquinone biosynthetic process"/>
    <property type="evidence" value="ECO:0007669"/>
    <property type="project" value="UniProtKB-UniRule"/>
</dbReference>
<dbReference type="Gene3D" id="3.40.50.1220">
    <property type="entry name" value="TPP-binding domain"/>
    <property type="match status" value="1"/>
</dbReference>
<organism evidence="10 11">
    <name type="scientific">Vibrio chagasii</name>
    <dbReference type="NCBI Taxonomy" id="170679"/>
    <lineage>
        <taxon>Bacteria</taxon>
        <taxon>Pseudomonadati</taxon>
        <taxon>Pseudomonadota</taxon>
        <taxon>Gammaproteobacteria</taxon>
        <taxon>Vibrionales</taxon>
        <taxon>Vibrionaceae</taxon>
        <taxon>Vibrio</taxon>
    </lineage>
</organism>
<proteinExistence type="inferred from homology"/>
<evidence type="ECO:0000256" key="2">
    <source>
        <dbReference type="ARBA" id="ARBA00022679"/>
    </source>
</evidence>
<dbReference type="GO" id="GO:0070204">
    <property type="term" value="F:2-succinyl-5-enolpyruvyl-6-hydroxy-3-cyclohexene-1-carboxylic-acid synthase activity"/>
    <property type="evidence" value="ECO:0007669"/>
    <property type="project" value="UniProtKB-UniRule"/>
</dbReference>
<evidence type="ECO:0000256" key="7">
    <source>
        <dbReference type="HAMAP-Rule" id="MF_01659"/>
    </source>
</evidence>
<evidence type="ECO:0000256" key="5">
    <source>
        <dbReference type="ARBA" id="ARBA00023052"/>
    </source>
</evidence>
<comment type="catalytic activity">
    <reaction evidence="7">
        <text>isochorismate + 2-oxoglutarate + H(+) = 5-enolpyruvoyl-6-hydroxy-2-succinyl-cyclohex-3-ene-1-carboxylate + CO2</text>
        <dbReference type="Rhea" id="RHEA:25593"/>
        <dbReference type="ChEBI" id="CHEBI:15378"/>
        <dbReference type="ChEBI" id="CHEBI:16526"/>
        <dbReference type="ChEBI" id="CHEBI:16810"/>
        <dbReference type="ChEBI" id="CHEBI:29780"/>
        <dbReference type="ChEBI" id="CHEBI:58818"/>
        <dbReference type="EC" id="2.2.1.9"/>
    </reaction>
</comment>
<evidence type="ECO:0000313" key="10">
    <source>
        <dbReference type="EMBL" id="KAB0480801.1"/>
    </source>
</evidence>
<dbReference type="HAMAP" id="MF_01659">
    <property type="entry name" value="MenD"/>
    <property type="match status" value="1"/>
</dbReference>
<dbReference type="Pfam" id="PF02776">
    <property type="entry name" value="TPP_enzyme_N"/>
    <property type="match status" value="1"/>
</dbReference>
<dbReference type="InterPro" id="IPR029035">
    <property type="entry name" value="DHS-like_NAD/FAD-binding_dom"/>
</dbReference>
<dbReference type="PANTHER" id="PTHR42916:SF1">
    <property type="entry name" value="PROTEIN PHYLLO, CHLOROPLASTIC"/>
    <property type="match status" value="1"/>
</dbReference>
<evidence type="ECO:0000256" key="3">
    <source>
        <dbReference type="ARBA" id="ARBA00022723"/>
    </source>
</evidence>
<dbReference type="CDD" id="cd02009">
    <property type="entry name" value="TPP_SHCHC_synthase"/>
    <property type="match status" value="1"/>
</dbReference>
<dbReference type="UniPathway" id="UPA01057">
    <property type="reaction ID" value="UER00164"/>
</dbReference>
<keyword evidence="5 7" id="KW-0786">Thiamine pyrophosphate</keyword>
<comment type="similarity">
    <text evidence="7">Belongs to the TPP enzyme family. MenD subfamily.</text>
</comment>
<dbReference type="SUPFAM" id="SSF52518">
    <property type="entry name" value="Thiamin diphosphate-binding fold (THDP-binding)"/>
    <property type="match status" value="2"/>
</dbReference>
<evidence type="ECO:0000313" key="11">
    <source>
        <dbReference type="Proteomes" id="UP000423756"/>
    </source>
</evidence>
<dbReference type="AlphaFoldDB" id="A0A7V7NVG1"/>
<feature type="domain" description="Thiamine pyrophosphate enzyme N-terminal TPP-binding" evidence="8">
    <location>
        <begin position="16"/>
        <end position="125"/>
    </location>
</feature>
<evidence type="ECO:0000259" key="8">
    <source>
        <dbReference type="Pfam" id="PF02776"/>
    </source>
</evidence>
<dbReference type="InterPro" id="IPR004433">
    <property type="entry name" value="MenaQ_synth_MenD"/>
</dbReference>
<comment type="cofactor">
    <cofactor evidence="7">
        <name>thiamine diphosphate</name>
        <dbReference type="ChEBI" id="CHEBI:58937"/>
    </cofactor>
    <text evidence="7">Binds 1 thiamine pyrophosphate per subunit.</text>
</comment>
<comment type="subunit">
    <text evidence="7">Homodimer.</text>
</comment>
<dbReference type="EC" id="2.2.1.9" evidence="7"/>
<dbReference type="Proteomes" id="UP000423756">
    <property type="component" value="Unassembled WGS sequence"/>
</dbReference>
<dbReference type="GeneID" id="77340761"/>
<feature type="domain" description="Menaquinone biosynthesis protein MenD middle" evidence="9">
    <location>
        <begin position="189"/>
        <end position="403"/>
    </location>
</feature>